<gene>
    <name evidence="4" type="ORF">EZS28_006511</name>
</gene>
<evidence type="ECO:0000313" key="4">
    <source>
        <dbReference type="EMBL" id="KAA6397964.1"/>
    </source>
</evidence>
<accession>A0A5J4WSE6</accession>
<feature type="region of interest" description="Disordered" evidence="2">
    <location>
        <begin position="447"/>
        <end position="543"/>
    </location>
</feature>
<organism evidence="4 5">
    <name type="scientific">Streblomastix strix</name>
    <dbReference type="NCBI Taxonomy" id="222440"/>
    <lineage>
        <taxon>Eukaryota</taxon>
        <taxon>Metamonada</taxon>
        <taxon>Preaxostyla</taxon>
        <taxon>Oxymonadida</taxon>
        <taxon>Streblomastigidae</taxon>
        <taxon>Streblomastix</taxon>
    </lineage>
</organism>
<evidence type="ECO:0000256" key="1">
    <source>
        <dbReference type="SAM" id="Coils"/>
    </source>
</evidence>
<comment type="caution">
    <text evidence="4">The sequence shown here is derived from an EMBL/GenBank/DDBJ whole genome shotgun (WGS) entry which is preliminary data.</text>
</comment>
<feature type="compositionally biased region" description="Polar residues" evidence="2">
    <location>
        <begin position="520"/>
        <end position="536"/>
    </location>
</feature>
<keyword evidence="3" id="KW-0812">Transmembrane</keyword>
<dbReference type="EMBL" id="SNRW01001063">
    <property type="protein sequence ID" value="KAA6397964.1"/>
    <property type="molecule type" value="Genomic_DNA"/>
</dbReference>
<feature type="compositionally biased region" description="Polar residues" evidence="2">
    <location>
        <begin position="398"/>
        <end position="422"/>
    </location>
</feature>
<feature type="coiled-coil region" evidence="1">
    <location>
        <begin position="5"/>
        <end position="32"/>
    </location>
</feature>
<evidence type="ECO:0000313" key="5">
    <source>
        <dbReference type="Proteomes" id="UP000324800"/>
    </source>
</evidence>
<keyword evidence="3" id="KW-0472">Membrane</keyword>
<feature type="region of interest" description="Disordered" evidence="2">
    <location>
        <begin position="387"/>
        <end position="422"/>
    </location>
</feature>
<feature type="compositionally biased region" description="Polar residues" evidence="2">
    <location>
        <begin position="454"/>
        <end position="466"/>
    </location>
</feature>
<keyword evidence="3" id="KW-1133">Transmembrane helix</keyword>
<name>A0A5J4WSE6_9EUKA</name>
<dbReference type="AlphaFoldDB" id="A0A5J4WSE6"/>
<evidence type="ECO:0000256" key="3">
    <source>
        <dbReference type="SAM" id="Phobius"/>
    </source>
</evidence>
<dbReference type="Proteomes" id="UP000324800">
    <property type="component" value="Unassembled WGS sequence"/>
</dbReference>
<protein>
    <submittedName>
        <fullName evidence="4">Uncharacterized protein</fullName>
    </submittedName>
</protein>
<proteinExistence type="predicted"/>
<keyword evidence="1" id="KW-0175">Coiled coil</keyword>
<evidence type="ECO:0000256" key="2">
    <source>
        <dbReference type="SAM" id="MobiDB-lite"/>
    </source>
</evidence>
<sequence length="1025" mass="117397">MNKDEQAYLEERRNLQKEIDQIEKRNKDSKELTNLQYNLAQVDRQYDIIKQIRMNKEFDRNTEIANQQQRLLASREQKKNWRVRHAILDTTAKLIVLLTDIKYNLSQPREPLFDTEVTSEIEKDMREYFKFRTDFTQATTLMNQLTLLICAHPRQFQLIQLEMKNDPEQNVKYSALQILYPIQLLIRFICHWEILNEQFQSMFMNEEIRKRFPGVEMNFWYFPLFLPALLSYISTLISLNLSNIYDPVAAGRFITDVDKLNNQSSTQGNNNNQNIDQISSVRKGNIVIEFISYGGMKLIYYVFKTIILPLLINFIKNQINQYQNIAQEKLTQQKLQLNRENVQQTSKFNRIYLTGLSTSLQHSLAIALVCIQCEKKFKKMSVLNRQPHSLEDSDSENESQIPGNSNLTKQKAKNQEGTSIDKQLKRTSVNFYNQFKIDPFEIQNAKKKMEQKNTGENQESATAQTPSAPPNDLPSFNWSSDPKQPQTQIGGVIPAQLSSKSIGRLPPPQAPPPPRLIPEGQSQSSMKSDQGANKPNQPKILLDKKGQFVLTQIDEVDESSFHKEEELQYDDATPPLPEKEIKILQTPSPIADEIEEEQEEQQQKIENTVNNISRSKFIPSFQPRQQQKKANQSEAQLLVMMASEAITEITPAVSFVVMNSGKKANNFDPYIIHLLHLSLSALYSAFDQIFIQRSGSRLERDEALLAVKSLQSCDAIHALTFISLHLPISIPTPFYAILPSLNKQNVDSNADLYDKINSERIAPIRVRNYGDSSIGTSLALQAVERVEAFHTALWTKSNAELVTYEAIYCLYHAINADPSVVQIPTKKQKGDTLKGKMFGTTAAAAQQADDLLIPQFLANALTNQNKVVSEEQIMLFAVWRAYTDEQDFNKKLQILSAGKKKLGDWVSGRKRDDGNDAPLDRCQLFKEAQPFGGHLQMMHMHSLSELISNLKLKREARRSKKEQRRRLKKGQIVSLKLGPSIQDEEDLAEEGKDQEKEKSDAVLVLEEIAMQIEKNTQIEQKLIVE</sequence>
<feature type="transmembrane region" description="Helical" evidence="3">
    <location>
        <begin position="298"/>
        <end position="315"/>
    </location>
</feature>
<feature type="compositionally biased region" description="Polar residues" evidence="2">
    <location>
        <begin position="474"/>
        <end position="489"/>
    </location>
</feature>
<reference evidence="4 5" key="1">
    <citation type="submission" date="2019-03" db="EMBL/GenBank/DDBJ databases">
        <title>Single cell metagenomics reveals metabolic interactions within the superorganism composed of flagellate Streblomastix strix and complex community of Bacteroidetes bacteria on its surface.</title>
        <authorList>
            <person name="Treitli S.C."/>
            <person name="Kolisko M."/>
            <person name="Husnik F."/>
            <person name="Keeling P."/>
            <person name="Hampl V."/>
        </authorList>
    </citation>
    <scope>NUCLEOTIDE SEQUENCE [LARGE SCALE GENOMIC DNA]</scope>
    <source>
        <strain evidence="4">ST1C</strain>
    </source>
</reference>
<feature type="transmembrane region" description="Helical" evidence="3">
    <location>
        <begin position="219"/>
        <end position="239"/>
    </location>
</feature>
<feature type="compositionally biased region" description="Pro residues" evidence="2">
    <location>
        <begin position="505"/>
        <end position="516"/>
    </location>
</feature>